<reference evidence="1 2" key="1">
    <citation type="submission" date="2022-03" db="EMBL/GenBank/DDBJ databases">
        <title>Complete genome analysis of Roseomonas KG 17.1 : a prolific producer of plant growth promoters.</title>
        <authorList>
            <person name="Saadouli I."/>
            <person name="Najjari A."/>
            <person name="Mosbah A."/>
            <person name="Ouzari H.I."/>
        </authorList>
    </citation>
    <scope>NUCLEOTIDE SEQUENCE [LARGE SCALE GENOMIC DNA]</scope>
    <source>
        <strain evidence="1 2">KG17-1</strain>
    </source>
</reference>
<keyword evidence="2" id="KW-1185">Reference proteome</keyword>
<proteinExistence type="predicted"/>
<protein>
    <submittedName>
        <fullName evidence="1">Uncharacterized protein</fullName>
    </submittedName>
</protein>
<accession>A0ABS9W920</accession>
<comment type="caution">
    <text evidence="1">The sequence shown here is derived from an EMBL/GenBank/DDBJ whole genome shotgun (WGS) entry which is preliminary data.</text>
</comment>
<evidence type="ECO:0000313" key="1">
    <source>
        <dbReference type="EMBL" id="MCI0755732.1"/>
    </source>
</evidence>
<dbReference type="EMBL" id="JALBUU010000051">
    <property type="protein sequence ID" value="MCI0755732.1"/>
    <property type="molecule type" value="Genomic_DNA"/>
</dbReference>
<dbReference type="Proteomes" id="UP001201985">
    <property type="component" value="Unassembled WGS sequence"/>
</dbReference>
<name>A0ABS9W920_9PROT</name>
<evidence type="ECO:0000313" key="2">
    <source>
        <dbReference type="Proteomes" id="UP001201985"/>
    </source>
</evidence>
<gene>
    <name evidence="1" type="ORF">MON41_18825</name>
</gene>
<sequence>MQVSASIEVDPADLPAVLAQVGRNGPGRVLSLSLKGRNHWAIRTPARSNPWLFSVAGDLRWRPESRRLQVLLKLDANPTRFLAHQSTSDLATIRALAPVDALRLCPVRSSELAAQTLDGGDNVLVGLDRLGGTAFDRREERWQELLAIYLDHLRAMIGAALSPPGLGAQLVRMEFALTQAEVYWELHHRDAISFTADLSKSLLAADGTARVFGKPVMMASHRNTRWTRLPLTKDIAMKTYAKTIDRVRCEISFDARTNQEVRRLRRPSQDVLEVLSSLRHAASRRMQLAWSAMMTDCPLTDETTDLIDFVEHLARAVPEERRRCLLTILVNHRGITETDSASHVPRSICLALEREGIVGRARARRGAGRRYALTLRYSRMVDRLLERHDAPGPLLN</sequence>
<organism evidence="1 2">
    <name type="scientific">Teichococcus vastitatis</name>
    <dbReference type="NCBI Taxonomy" id="2307076"/>
    <lineage>
        <taxon>Bacteria</taxon>
        <taxon>Pseudomonadati</taxon>
        <taxon>Pseudomonadota</taxon>
        <taxon>Alphaproteobacteria</taxon>
        <taxon>Acetobacterales</taxon>
        <taxon>Roseomonadaceae</taxon>
        <taxon>Roseomonas</taxon>
    </lineage>
</organism>
<dbReference type="RefSeq" id="WP_241793587.1">
    <property type="nucleotide sequence ID" value="NZ_JALBUU010000051.1"/>
</dbReference>